<dbReference type="InterPro" id="IPR011545">
    <property type="entry name" value="DEAD/DEAH_box_helicase_dom"/>
</dbReference>
<dbReference type="Pfam" id="PF00271">
    <property type="entry name" value="Helicase_C"/>
    <property type="match status" value="1"/>
</dbReference>
<dbReference type="PANTHER" id="PTHR12131:SF1">
    <property type="entry name" value="ATP-DEPENDENT RNA HELICASE SUPV3L1, MITOCHONDRIAL-RELATED"/>
    <property type="match status" value="1"/>
</dbReference>
<dbReference type="SUPFAM" id="SSF52540">
    <property type="entry name" value="P-loop containing nucleoside triphosphate hydrolases"/>
    <property type="match status" value="1"/>
</dbReference>
<dbReference type="GO" id="GO:0016787">
    <property type="term" value="F:hydrolase activity"/>
    <property type="evidence" value="ECO:0007669"/>
    <property type="project" value="UniProtKB-KW"/>
</dbReference>
<keyword evidence="2" id="KW-0378">Hydrolase</keyword>
<dbReference type="PROSITE" id="PS51192">
    <property type="entry name" value="HELICASE_ATP_BIND_1"/>
    <property type="match status" value="1"/>
</dbReference>
<dbReference type="GO" id="GO:0005524">
    <property type="term" value="F:ATP binding"/>
    <property type="evidence" value="ECO:0007669"/>
    <property type="project" value="UniProtKB-KW"/>
</dbReference>
<dbReference type="InterPro" id="IPR001650">
    <property type="entry name" value="Helicase_C-like"/>
</dbReference>
<evidence type="ECO:0000256" key="3">
    <source>
        <dbReference type="ARBA" id="ARBA00022806"/>
    </source>
</evidence>
<name>A0A1H1REA9_9ACTN</name>
<keyword evidence="3 8" id="KW-0347">Helicase</keyword>
<keyword evidence="9" id="KW-1185">Reference proteome</keyword>
<evidence type="ECO:0000256" key="5">
    <source>
        <dbReference type="SAM" id="MobiDB-lite"/>
    </source>
</evidence>
<evidence type="ECO:0000313" key="9">
    <source>
        <dbReference type="Proteomes" id="UP000198983"/>
    </source>
</evidence>
<protein>
    <submittedName>
        <fullName evidence="8">ATP-dependent RNA helicase HelY</fullName>
    </submittedName>
</protein>
<evidence type="ECO:0000313" key="8">
    <source>
        <dbReference type="EMBL" id="SDS34091.1"/>
    </source>
</evidence>
<dbReference type="InterPro" id="IPR050699">
    <property type="entry name" value="RNA-DNA_Helicase"/>
</dbReference>
<feature type="region of interest" description="Disordered" evidence="5">
    <location>
        <begin position="541"/>
        <end position="568"/>
    </location>
</feature>
<dbReference type="STRING" id="117157.SAMN04489717_2384"/>
<sequence length="890" mass="94681">MSDQSTSTSPRTLPHAHSPRVRSAFLDDLGVQPDPFQIQAMDGLDSGRSVLVMAPTGAGKTLVADYAVARSLDAGTTAVYTTPLKALSNQKYRDLSARLGPERVGLITGDRTVNPGAPVLVVTTEVLRAMLYEVRGTRHAPGANAAANRSTDGRPPSGAAALDRLGVVVLDEFHYLQDTDRGAVWEEVVINTPADVALVCLSATIPDVALVHDWLTRVHGPTELVVADQRPVRLNHLYAVGNLRRTAPMLLPVFVDGQLNTTAELLDGARRDTRGEGLRARDRGRPVPPTRHDLIAHLRANNLLPAIWFVLSRAGCDEAVADCLASDLQLTTEAERVRIRSLVSRALAPLSGGELRAIDAAGWQNALEAGVAAHHGGLAPVQRDVVEAAFGEGLVKVAFATETLALGVNLPARTVVIDRVARAGGEVLDAGEFAQLAGRAGRRGIDEVGHVVVPWSPYVPFQRVGALAGGHLAAIRSAFRVTPAMALNLVRTGSMDEAYATVESSLRHRCALDQAAILRSDLAERQAELADVEEDLTEFADSPRHAEPDPGADPHAPAGRTDPGPGLAVLKPGDVVVDTGRPEYGPAVVLAVGTKRGTVCVEAIHSTGRRLQLTPSTLRGGPAVLDHLDLPDWEPTQRGHAKRAVDALALLDLPLERLQPATSHGPRPKPKRPVTQRRLLVRRDQLSTTVEDLHDSLAVVTTGVRTELDRVLALLRRRRHLVNLTLTPSGEGIRRLFHPSGLLLGECLVAGLLDDLDPASLASAASWFTTRTRLGGPASTGLATAELTRRWETVRAITRQVQADEIAEGLTPTPHPEPALGVPVHRWGSGLPLDVAVGGSGVLVGDVVREIRQVAELLDQLATVPGGHQQAAAEAVVALRRGAVVADDAR</sequence>
<dbReference type="Gene3D" id="1.10.3380.30">
    <property type="match status" value="1"/>
</dbReference>
<organism evidence="8 9">
    <name type="scientific">Actinopolymorpha singaporensis</name>
    <dbReference type="NCBI Taxonomy" id="117157"/>
    <lineage>
        <taxon>Bacteria</taxon>
        <taxon>Bacillati</taxon>
        <taxon>Actinomycetota</taxon>
        <taxon>Actinomycetes</taxon>
        <taxon>Propionibacteriales</taxon>
        <taxon>Actinopolymorphaceae</taxon>
        <taxon>Actinopolymorpha</taxon>
    </lineage>
</organism>
<reference evidence="8 9" key="1">
    <citation type="submission" date="2016-10" db="EMBL/GenBank/DDBJ databases">
        <authorList>
            <person name="de Groot N.N."/>
        </authorList>
    </citation>
    <scope>NUCLEOTIDE SEQUENCE [LARGE SCALE GENOMIC DNA]</scope>
    <source>
        <strain evidence="8 9">DSM 22024</strain>
    </source>
</reference>
<dbReference type="SMART" id="SM01142">
    <property type="entry name" value="DSHCT"/>
    <property type="match status" value="1"/>
</dbReference>
<dbReference type="Pfam" id="PF08148">
    <property type="entry name" value="DSHCT"/>
    <property type="match status" value="1"/>
</dbReference>
<dbReference type="GO" id="GO:0055087">
    <property type="term" value="C:Ski complex"/>
    <property type="evidence" value="ECO:0007669"/>
    <property type="project" value="TreeGrafter"/>
</dbReference>
<proteinExistence type="predicted"/>
<evidence type="ECO:0000256" key="1">
    <source>
        <dbReference type="ARBA" id="ARBA00022741"/>
    </source>
</evidence>
<dbReference type="InterPro" id="IPR027417">
    <property type="entry name" value="P-loop_NTPase"/>
</dbReference>
<dbReference type="EMBL" id="LT629732">
    <property type="protein sequence ID" value="SDS34091.1"/>
    <property type="molecule type" value="Genomic_DNA"/>
</dbReference>
<dbReference type="SMART" id="SM00487">
    <property type="entry name" value="DEXDc"/>
    <property type="match status" value="1"/>
</dbReference>
<evidence type="ECO:0000259" key="6">
    <source>
        <dbReference type="PROSITE" id="PS51192"/>
    </source>
</evidence>
<evidence type="ECO:0000259" key="7">
    <source>
        <dbReference type="PROSITE" id="PS51194"/>
    </source>
</evidence>
<keyword evidence="1" id="KW-0547">Nucleotide-binding</keyword>
<dbReference type="GO" id="GO:0004386">
    <property type="term" value="F:helicase activity"/>
    <property type="evidence" value="ECO:0007669"/>
    <property type="project" value="UniProtKB-KW"/>
</dbReference>
<keyword evidence="4" id="KW-0067">ATP-binding</keyword>
<dbReference type="AlphaFoldDB" id="A0A1H1REA9"/>
<dbReference type="PANTHER" id="PTHR12131">
    <property type="entry name" value="ATP-DEPENDENT RNA AND DNA HELICASE"/>
    <property type="match status" value="1"/>
</dbReference>
<feature type="domain" description="Helicase ATP-binding" evidence="6">
    <location>
        <begin position="41"/>
        <end position="223"/>
    </location>
</feature>
<dbReference type="Proteomes" id="UP000198983">
    <property type="component" value="Chromosome I"/>
</dbReference>
<evidence type="ECO:0000256" key="2">
    <source>
        <dbReference type="ARBA" id="ARBA00022801"/>
    </source>
</evidence>
<accession>A0A1H1REA9</accession>
<dbReference type="InterPro" id="IPR014001">
    <property type="entry name" value="Helicase_ATP-bd"/>
</dbReference>
<dbReference type="InterPro" id="IPR012961">
    <property type="entry name" value="Ski2/MTR4_C"/>
</dbReference>
<dbReference type="OrthoDB" id="9815222at2"/>
<dbReference type="GO" id="GO:0003676">
    <property type="term" value="F:nucleic acid binding"/>
    <property type="evidence" value="ECO:0007669"/>
    <property type="project" value="InterPro"/>
</dbReference>
<dbReference type="SMART" id="SM00490">
    <property type="entry name" value="HELICc"/>
    <property type="match status" value="1"/>
</dbReference>
<gene>
    <name evidence="8" type="ORF">SAMN04489717_2384</name>
</gene>
<dbReference type="PROSITE" id="PS51194">
    <property type="entry name" value="HELICASE_CTER"/>
    <property type="match status" value="1"/>
</dbReference>
<dbReference type="RefSeq" id="WP_157728459.1">
    <property type="nucleotide sequence ID" value="NZ_LT629732.1"/>
</dbReference>
<dbReference type="Gene3D" id="3.40.50.300">
    <property type="entry name" value="P-loop containing nucleotide triphosphate hydrolases"/>
    <property type="match status" value="2"/>
</dbReference>
<feature type="domain" description="Helicase C-terminal" evidence="7">
    <location>
        <begin position="293"/>
        <end position="490"/>
    </location>
</feature>
<evidence type="ECO:0000256" key="4">
    <source>
        <dbReference type="ARBA" id="ARBA00022840"/>
    </source>
</evidence>
<dbReference type="GO" id="GO:0070478">
    <property type="term" value="P:nuclear-transcribed mRNA catabolic process, 3'-5' exonucleolytic nonsense-mediated decay"/>
    <property type="evidence" value="ECO:0007669"/>
    <property type="project" value="TreeGrafter"/>
</dbReference>
<dbReference type="Pfam" id="PF00270">
    <property type="entry name" value="DEAD"/>
    <property type="match status" value="1"/>
</dbReference>